<evidence type="ECO:0000313" key="2">
    <source>
        <dbReference type="Proteomes" id="UP000228934"/>
    </source>
</evidence>
<sequence length="140" mass="15204">MSSAIESQAEGKLNILEMKEHPNPADRNIQNGSLQEVLIDKNQRRSSPSCSLRRLAIMSIVCGISCVGIKALLLALRVSPIILCLTHLLPSSSAFPSTPIILCFPIHSHHPLLPHPLPSSLASPIFYHHLLLPNPLPSSS</sequence>
<evidence type="ECO:0000313" key="1">
    <source>
        <dbReference type="EMBL" id="PIO12551.1"/>
    </source>
</evidence>
<gene>
    <name evidence="1" type="ORF">AB205_0081870</name>
</gene>
<dbReference type="AlphaFoldDB" id="A0A2G9QBK8"/>
<keyword evidence="2" id="KW-1185">Reference proteome</keyword>
<protein>
    <submittedName>
        <fullName evidence="1">Uncharacterized protein</fullName>
    </submittedName>
</protein>
<accession>A0A2G9QBK8</accession>
<reference evidence="2" key="1">
    <citation type="journal article" date="2017" name="Nat. Commun.">
        <title>The North American bullfrog draft genome provides insight into hormonal regulation of long noncoding RNA.</title>
        <authorList>
            <person name="Hammond S.A."/>
            <person name="Warren R.L."/>
            <person name="Vandervalk B.P."/>
            <person name="Kucuk E."/>
            <person name="Khan H."/>
            <person name="Gibb E.A."/>
            <person name="Pandoh P."/>
            <person name="Kirk H."/>
            <person name="Zhao Y."/>
            <person name="Jones M."/>
            <person name="Mungall A.J."/>
            <person name="Coope R."/>
            <person name="Pleasance S."/>
            <person name="Moore R.A."/>
            <person name="Holt R.A."/>
            <person name="Round J.M."/>
            <person name="Ohora S."/>
            <person name="Walle B.V."/>
            <person name="Veldhoen N."/>
            <person name="Helbing C.C."/>
            <person name="Birol I."/>
        </authorList>
    </citation>
    <scope>NUCLEOTIDE SEQUENCE [LARGE SCALE GENOMIC DNA]</scope>
</reference>
<dbReference type="OrthoDB" id="9907795at2759"/>
<dbReference type="Proteomes" id="UP000228934">
    <property type="component" value="Unassembled WGS sequence"/>
</dbReference>
<dbReference type="EMBL" id="KZ041892">
    <property type="protein sequence ID" value="PIO12551.1"/>
    <property type="molecule type" value="Genomic_DNA"/>
</dbReference>
<name>A0A2G9QBK8_AQUCT</name>
<organism evidence="1 2">
    <name type="scientific">Aquarana catesbeiana</name>
    <name type="common">American bullfrog</name>
    <name type="synonym">Rana catesbeiana</name>
    <dbReference type="NCBI Taxonomy" id="8400"/>
    <lineage>
        <taxon>Eukaryota</taxon>
        <taxon>Metazoa</taxon>
        <taxon>Chordata</taxon>
        <taxon>Craniata</taxon>
        <taxon>Vertebrata</taxon>
        <taxon>Euteleostomi</taxon>
        <taxon>Amphibia</taxon>
        <taxon>Batrachia</taxon>
        <taxon>Anura</taxon>
        <taxon>Neobatrachia</taxon>
        <taxon>Ranoidea</taxon>
        <taxon>Ranidae</taxon>
        <taxon>Aquarana</taxon>
    </lineage>
</organism>
<feature type="non-terminal residue" evidence="1">
    <location>
        <position position="140"/>
    </location>
</feature>
<proteinExistence type="predicted"/>